<evidence type="ECO:0000256" key="10">
    <source>
        <dbReference type="RuleBase" id="RU000688"/>
    </source>
</evidence>
<evidence type="ECO:0000313" key="15">
    <source>
        <dbReference type="Proteomes" id="UP001497623"/>
    </source>
</evidence>
<evidence type="ECO:0000256" key="7">
    <source>
        <dbReference type="ARBA" id="ARBA00023136"/>
    </source>
</evidence>
<evidence type="ECO:0000256" key="4">
    <source>
        <dbReference type="ARBA" id="ARBA00022692"/>
    </source>
</evidence>
<name>A0AAV2PTE3_MEGNR</name>
<gene>
    <name evidence="14" type="ORF">MNOR_LOCUS3169</name>
</gene>
<keyword evidence="6 10" id="KW-0297">G-protein coupled receptor</keyword>
<feature type="non-terminal residue" evidence="14">
    <location>
        <position position="812"/>
    </location>
</feature>
<keyword evidence="4 10" id="KW-0812">Transmembrane</keyword>
<feature type="compositionally biased region" description="Pro residues" evidence="11">
    <location>
        <begin position="615"/>
        <end position="628"/>
    </location>
</feature>
<feature type="transmembrane region" description="Helical" evidence="12">
    <location>
        <begin position="158"/>
        <end position="179"/>
    </location>
</feature>
<evidence type="ECO:0000256" key="3">
    <source>
        <dbReference type="ARBA" id="ARBA00022475"/>
    </source>
</evidence>
<feature type="domain" description="G-protein coupled receptors family 1 profile" evidence="13">
    <location>
        <begin position="100"/>
        <end position="790"/>
    </location>
</feature>
<dbReference type="SUPFAM" id="SSF81321">
    <property type="entry name" value="Family A G protein-coupled receptor-like"/>
    <property type="match status" value="2"/>
</dbReference>
<keyword evidence="3" id="KW-1003">Cell membrane</keyword>
<dbReference type="PROSITE" id="PS50262">
    <property type="entry name" value="G_PROTEIN_RECEP_F1_2"/>
    <property type="match status" value="1"/>
</dbReference>
<evidence type="ECO:0000313" key="14">
    <source>
        <dbReference type="EMBL" id="CAL4063203.1"/>
    </source>
</evidence>
<reference evidence="14 15" key="1">
    <citation type="submission" date="2024-05" db="EMBL/GenBank/DDBJ databases">
        <authorList>
            <person name="Wallberg A."/>
        </authorList>
    </citation>
    <scope>NUCLEOTIDE SEQUENCE [LARGE SCALE GENOMIC DNA]</scope>
</reference>
<feature type="transmembrane region" description="Helical" evidence="12">
    <location>
        <begin position="769"/>
        <end position="793"/>
    </location>
</feature>
<feature type="region of interest" description="Disordered" evidence="11">
    <location>
        <begin position="455"/>
        <end position="476"/>
    </location>
</feature>
<evidence type="ECO:0000256" key="6">
    <source>
        <dbReference type="ARBA" id="ARBA00023040"/>
    </source>
</evidence>
<dbReference type="GO" id="GO:0071880">
    <property type="term" value="P:adenylate cyclase-activating adrenergic receptor signaling pathway"/>
    <property type="evidence" value="ECO:0007669"/>
    <property type="project" value="TreeGrafter"/>
</dbReference>
<keyword evidence="5 12" id="KW-1133">Transmembrane helix</keyword>
<keyword evidence="15" id="KW-1185">Reference proteome</keyword>
<evidence type="ECO:0000256" key="12">
    <source>
        <dbReference type="SAM" id="Phobius"/>
    </source>
</evidence>
<feature type="transmembrane region" description="Helical" evidence="12">
    <location>
        <begin position="84"/>
        <end position="108"/>
    </location>
</feature>
<feature type="region of interest" description="Disordered" evidence="11">
    <location>
        <begin position="295"/>
        <end position="399"/>
    </location>
</feature>
<organism evidence="14 15">
    <name type="scientific">Meganyctiphanes norvegica</name>
    <name type="common">Northern krill</name>
    <name type="synonym">Thysanopoda norvegica</name>
    <dbReference type="NCBI Taxonomy" id="48144"/>
    <lineage>
        <taxon>Eukaryota</taxon>
        <taxon>Metazoa</taxon>
        <taxon>Ecdysozoa</taxon>
        <taxon>Arthropoda</taxon>
        <taxon>Crustacea</taxon>
        <taxon>Multicrustacea</taxon>
        <taxon>Malacostraca</taxon>
        <taxon>Eumalacostraca</taxon>
        <taxon>Eucarida</taxon>
        <taxon>Euphausiacea</taxon>
        <taxon>Euphausiidae</taxon>
        <taxon>Meganyctiphanes</taxon>
    </lineage>
</organism>
<proteinExistence type="inferred from homology"/>
<keyword evidence="9 10" id="KW-0807">Transducer</keyword>
<keyword evidence="7 12" id="KW-0472">Membrane</keyword>
<feature type="compositionally biased region" description="Polar residues" evidence="11">
    <location>
        <begin position="317"/>
        <end position="326"/>
    </location>
</feature>
<dbReference type="GO" id="GO:0004930">
    <property type="term" value="F:G protein-coupled receptor activity"/>
    <property type="evidence" value="ECO:0007669"/>
    <property type="project" value="UniProtKB-KW"/>
</dbReference>
<dbReference type="FunFam" id="1.20.1070.10:FF:000221">
    <property type="entry name" value="Muscarinic acetylcholine receptor gar-2"/>
    <property type="match status" value="1"/>
</dbReference>
<dbReference type="Pfam" id="PF00001">
    <property type="entry name" value="7tm_1"/>
    <property type="match status" value="2"/>
</dbReference>
<evidence type="ECO:0000256" key="2">
    <source>
        <dbReference type="ARBA" id="ARBA00010663"/>
    </source>
</evidence>
<dbReference type="InterPro" id="IPR017452">
    <property type="entry name" value="GPCR_Rhodpsn_7TM"/>
</dbReference>
<feature type="transmembrane region" description="Helical" evidence="12">
    <location>
        <begin position="254"/>
        <end position="277"/>
    </location>
</feature>
<feature type="compositionally biased region" description="Polar residues" evidence="11">
    <location>
        <begin position="600"/>
        <end position="612"/>
    </location>
</feature>
<dbReference type="InterPro" id="IPR000276">
    <property type="entry name" value="GPCR_Rhodpsn"/>
</dbReference>
<dbReference type="EMBL" id="CAXKWB010001052">
    <property type="protein sequence ID" value="CAL4063203.1"/>
    <property type="molecule type" value="Genomic_DNA"/>
</dbReference>
<accession>A0AAV2PTE3</accession>
<feature type="compositionally biased region" description="Basic and acidic residues" evidence="11">
    <location>
        <begin position="328"/>
        <end position="342"/>
    </location>
</feature>
<evidence type="ECO:0000256" key="11">
    <source>
        <dbReference type="SAM" id="MobiDB-lite"/>
    </source>
</evidence>
<dbReference type="GO" id="GO:0005886">
    <property type="term" value="C:plasma membrane"/>
    <property type="evidence" value="ECO:0007669"/>
    <property type="project" value="UniProtKB-SubCell"/>
</dbReference>
<dbReference type="AlphaFoldDB" id="A0AAV2PTE3"/>
<feature type="compositionally biased region" description="Low complexity" evidence="11">
    <location>
        <begin position="463"/>
        <end position="476"/>
    </location>
</feature>
<protein>
    <recommendedName>
        <fullName evidence="13">G-protein coupled receptors family 1 profile domain-containing protein</fullName>
    </recommendedName>
</protein>
<comment type="caution">
    <text evidence="14">The sequence shown here is derived from an EMBL/GenBank/DDBJ whole genome shotgun (WGS) entry which is preliminary data.</text>
</comment>
<evidence type="ECO:0000256" key="9">
    <source>
        <dbReference type="ARBA" id="ARBA00023224"/>
    </source>
</evidence>
<evidence type="ECO:0000256" key="1">
    <source>
        <dbReference type="ARBA" id="ARBA00004651"/>
    </source>
</evidence>
<keyword evidence="8 10" id="KW-0675">Receptor</keyword>
<feature type="region of interest" description="Disordered" evidence="11">
    <location>
        <begin position="588"/>
        <end position="636"/>
    </location>
</feature>
<dbReference type="PROSITE" id="PS00237">
    <property type="entry name" value="G_PROTEIN_RECEP_F1_1"/>
    <property type="match status" value="1"/>
</dbReference>
<dbReference type="PANTHER" id="PTHR24248">
    <property type="entry name" value="ADRENERGIC RECEPTOR-RELATED G-PROTEIN COUPLED RECEPTOR"/>
    <property type="match status" value="1"/>
</dbReference>
<feature type="transmembrane region" description="Helical" evidence="12">
    <location>
        <begin position="120"/>
        <end position="146"/>
    </location>
</feature>
<feature type="region of interest" description="Disordered" evidence="11">
    <location>
        <begin position="650"/>
        <end position="679"/>
    </location>
</feature>
<dbReference type="PRINTS" id="PR00237">
    <property type="entry name" value="GPCRRHODOPSN"/>
</dbReference>
<evidence type="ECO:0000259" key="13">
    <source>
        <dbReference type="PROSITE" id="PS50262"/>
    </source>
</evidence>
<dbReference type="Gene3D" id="1.20.1070.10">
    <property type="entry name" value="Rhodopsin 7-helix transmembrane proteins"/>
    <property type="match status" value="2"/>
</dbReference>
<dbReference type="GO" id="GO:0043410">
    <property type="term" value="P:positive regulation of MAPK cascade"/>
    <property type="evidence" value="ECO:0007669"/>
    <property type="project" value="TreeGrafter"/>
</dbReference>
<dbReference type="PANTHER" id="PTHR24248:SF185">
    <property type="entry name" value="DOPAMINE RECEPTOR 2"/>
    <property type="match status" value="1"/>
</dbReference>
<feature type="transmembrane region" description="Helical" evidence="12">
    <location>
        <begin position="200"/>
        <end position="222"/>
    </location>
</feature>
<sequence length="812" mass="89715">MDPEGGTQTDGSFQDGTSFGTLAPWLEIVNTTNWLNISGEVDWFEDNSSIICSNNFTNCISNSTDGSIFNLHDLPPPFSLPATIFIAVCLTICILLTVFGNLLVLLAFICERAIRQPSNYFLFSLAITDVLIGSVSMPFYSVYVLTGYWDLGAILCDLWLSIDFTVCLVSQFTVLLITIDRFCSVKIAAKYRAWRTKNKVITLIVCSWVLPAGIFFPSIFGWEHFIGYRDLGPGECAVQFLKDPVFNTSLIVGYYWIPLCVLFVLYAGIYQTAYQLAKKSREKKKRAQAMMNLRPNLGAIKPTPSPVPSHKAGNLPLSKTQDTLVSQDKPKQEEKITEKPKENVTSFSHLNKEQHNEKSSSGIGSEEDHKGSTPSVRKIEPPPTISKIISKRNSVQSNEKQSLIDSEVLTHPLSLPPIQPVPADSVAAILCSASYNGFEISPGSSFSDLPMVPPPPSCRRPKPLATSTPLSSSTPLLLTAPEPLAPPAMFADKPTGLKRPTTLNLRPSPPYSYDILGGIDTSDLRYMDDSSVMLSSPSLDTPTSLCQQDITASPSDFQVHFKNNTTYESPSLTPTPIPTSNLVNGIYTNVSDSIAPPPLTSQDNQQQQSSCTKPQSPPKEPSPPPPPQESIVPKPTGPIVRAEKESVIVKNPVPLNGGPKIVTNVDPESSIEKDSDETSQIVTEKHKKKEKVKNTSNHMNKKKRDVLKNLGKKIRVKRKKKDEGVKSKSENRANKALKTISVIMGAFVACWTPYHIIAIMESFCSCANVHLYMFSYFLCYANSPINPFCYALANQQFKKTFWRLLKDNFRIS</sequence>
<feature type="transmembrane region" description="Helical" evidence="12">
    <location>
        <begin position="736"/>
        <end position="757"/>
    </location>
</feature>
<dbReference type="Proteomes" id="UP001497623">
    <property type="component" value="Unassembled WGS sequence"/>
</dbReference>
<evidence type="ECO:0000256" key="8">
    <source>
        <dbReference type="ARBA" id="ARBA00023170"/>
    </source>
</evidence>
<evidence type="ECO:0000256" key="5">
    <source>
        <dbReference type="ARBA" id="ARBA00022989"/>
    </source>
</evidence>
<comment type="subcellular location">
    <subcellularLocation>
        <location evidence="1">Cell membrane</location>
        <topology evidence="1">Multi-pass membrane protein</topology>
    </subcellularLocation>
</comment>
<comment type="similarity">
    <text evidence="2 10">Belongs to the G-protein coupled receptor 1 family.</text>
</comment>